<dbReference type="GO" id="GO:1904680">
    <property type="term" value="F:peptide transmembrane transporter activity"/>
    <property type="evidence" value="ECO:0007669"/>
    <property type="project" value="TreeGrafter"/>
</dbReference>
<dbReference type="STRING" id="1330330.IX53_02305"/>
<reference evidence="6 7" key="1">
    <citation type="submission" date="2015-04" db="EMBL/GenBank/DDBJ databases">
        <title>Complete Genome Sequence of Kosmotoga pacifica SLHLJ1.</title>
        <authorList>
            <person name="Jiang L.J."/>
            <person name="Shao Z.Z."/>
            <person name="Jebbar M."/>
        </authorList>
    </citation>
    <scope>NUCLEOTIDE SEQUENCE [LARGE SCALE GENOMIC DNA]</scope>
    <source>
        <strain evidence="6 7">SLHLJ1</strain>
    </source>
</reference>
<name>A0A0G2ZB99_9BACT</name>
<comment type="similarity">
    <text evidence="2">Belongs to the bacterial solute-binding protein 5 family.</text>
</comment>
<dbReference type="Gene3D" id="3.90.76.10">
    <property type="entry name" value="Dipeptide-binding Protein, Domain 1"/>
    <property type="match status" value="1"/>
</dbReference>
<keyword evidence="3" id="KW-0813">Transport</keyword>
<dbReference type="PIRSF" id="PIRSF002741">
    <property type="entry name" value="MppA"/>
    <property type="match status" value="1"/>
</dbReference>
<evidence type="ECO:0000259" key="5">
    <source>
        <dbReference type="Pfam" id="PF00496"/>
    </source>
</evidence>
<evidence type="ECO:0000256" key="2">
    <source>
        <dbReference type="ARBA" id="ARBA00005695"/>
    </source>
</evidence>
<dbReference type="GO" id="GO:0042597">
    <property type="term" value="C:periplasmic space"/>
    <property type="evidence" value="ECO:0007669"/>
    <property type="project" value="UniProtKB-ARBA"/>
</dbReference>
<protein>
    <submittedName>
        <fullName evidence="6">Peptide ABC transporter substrate-binding protein</fullName>
    </submittedName>
</protein>
<dbReference type="GO" id="GO:0030313">
    <property type="term" value="C:cell envelope"/>
    <property type="evidence" value="ECO:0007669"/>
    <property type="project" value="UniProtKB-SubCell"/>
</dbReference>
<dbReference type="AlphaFoldDB" id="A0A0G2ZB99"/>
<dbReference type="Gene3D" id="3.40.190.10">
    <property type="entry name" value="Periplasmic binding protein-like II"/>
    <property type="match status" value="1"/>
</dbReference>
<comment type="subcellular location">
    <subcellularLocation>
        <location evidence="1">Cell envelope</location>
    </subcellularLocation>
</comment>
<proteinExistence type="inferred from homology"/>
<feature type="domain" description="Solute-binding protein family 5" evidence="5">
    <location>
        <begin position="64"/>
        <end position="420"/>
    </location>
</feature>
<dbReference type="InterPro" id="IPR030678">
    <property type="entry name" value="Peptide/Ni-bd"/>
</dbReference>
<dbReference type="InterPro" id="IPR000914">
    <property type="entry name" value="SBP_5_dom"/>
</dbReference>
<organism evidence="6 7">
    <name type="scientific">Kosmotoga pacifica</name>
    <dbReference type="NCBI Taxonomy" id="1330330"/>
    <lineage>
        <taxon>Bacteria</taxon>
        <taxon>Thermotogati</taxon>
        <taxon>Thermotogota</taxon>
        <taxon>Thermotogae</taxon>
        <taxon>Kosmotogales</taxon>
        <taxon>Kosmotogaceae</taxon>
        <taxon>Kosmotoga</taxon>
    </lineage>
</organism>
<dbReference type="PATRIC" id="fig|1330330.3.peg.471"/>
<evidence type="ECO:0000313" key="7">
    <source>
        <dbReference type="Proteomes" id="UP000035159"/>
    </source>
</evidence>
<gene>
    <name evidence="6" type="ORF">IX53_02305</name>
</gene>
<dbReference type="GO" id="GO:0015833">
    <property type="term" value="P:peptide transport"/>
    <property type="evidence" value="ECO:0007669"/>
    <property type="project" value="TreeGrafter"/>
</dbReference>
<dbReference type="PANTHER" id="PTHR30290:SF10">
    <property type="entry name" value="PERIPLASMIC OLIGOPEPTIDE-BINDING PROTEIN-RELATED"/>
    <property type="match status" value="1"/>
</dbReference>
<dbReference type="SUPFAM" id="SSF53850">
    <property type="entry name" value="Periplasmic binding protein-like II"/>
    <property type="match status" value="1"/>
</dbReference>
<dbReference type="CDD" id="cd08519">
    <property type="entry name" value="PBP2_NikA_DppA_OppA_like_20"/>
    <property type="match status" value="1"/>
</dbReference>
<dbReference type="Gene3D" id="3.10.105.10">
    <property type="entry name" value="Dipeptide-binding Protein, Domain 3"/>
    <property type="match status" value="1"/>
</dbReference>
<dbReference type="InterPro" id="IPR039424">
    <property type="entry name" value="SBP_5"/>
</dbReference>
<evidence type="ECO:0000256" key="3">
    <source>
        <dbReference type="ARBA" id="ARBA00022448"/>
    </source>
</evidence>
<accession>A0A0G2ZB99</accession>
<keyword evidence="7" id="KW-1185">Reference proteome</keyword>
<dbReference type="Pfam" id="PF00496">
    <property type="entry name" value="SBP_bac_5"/>
    <property type="match status" value="1"/>
</dbReference>
<sequence length="501" mass="57315">MRKALFLFLILTLALFVFARDYITIGTTDKIRILDPADCYDYFSSNILQNTMAGLVDYEVGGTEIIPWLAESWNISDDGLVYTFHLRKDAHFMNGHPIDANALKFSFDRVIKLNGDPAFLLSDVIAETRVVDDYTFEVTLQYPFSAFIAVLGYTVAYPVDPAVTPADDFFYDVPIASGPYYIADWERDVQLVLKANPEYFGPKPKTETIVIRFYQNASTLRLALESGEIDVAYRTLDPRDLLILKTDPRYVVYEGQSPAIRELVFNVKMPPYNKVNVRKAIAYAVDRSYIVDDVFAGTVEPLYTLVPIGMWSHLDVMPERNLEKARELLRAEGYSESNPLEIELWYTPSHYGSTEADVVQVLKEAIEETGLVKVDIKYAEWATYIDYFINGYIGAFLLGWYPDYLDPDDYLWPFLSKSGAASMGAFYENALIETMMIQSRAESDVAIRTEINEDVQRVLAIDVPYVPLWQGKQYCVTYPYVKGVVLEPSQIFRYYLLYTEE</sequence>
<dbReference type="Proteomes" id="UP000035159">
    <property type="component" value="Chromosome"/>
</dbReference>
<evidence type="ECO:0000313" key="6">
    <source>
        <dbReference type="EMBL" id="AKI96844.1"/>
    </source>
</evidence>
<keyword evidence="4" id="KW-0732">Signal</keyword>
<dbReference type="OrthoDB" id="39920at2"/>
<dbReference type="KEGG" id="kpf:IX53_02305"/>
<dbReference type="PANTHER" id="PTHR30290">
    <property type="entry name" value="PERIPLASMIC BINDING COMPONENT OF ABC TRANSPORTER"/>
    <property type="match status" value="1"/>
</dbReference>
<dbReference type="GO" id="GO:0043190">
    <property type="term" value="C:ATP-binding cassette (ABC) transporter complex"/>
    <property type="evidence" value="ECO:0007669"/>
    <property type="project" value="InterPro"/>
</dbReference>
<evidence type="ECO:0000256" key="4">
    <source>
        <dbReference type="ARBA" id="ARBA00022729"/>
    </source>
</evidence>
<dbReference type="RefSeq" id="WP_047753979.1">
    <property type="nucleotide sequence ID" value="NZ_CAJUHA010000004.1"/>
</dbReference>
<evidence type="ECO:0000256" key="1">
    <source>
        <dbReference type="ARBA" id="ARBA00004196"/>
    </source>
</evidence>
<dbReference type="EMBL" id="CP011232">
    <property type="protein sequence ID" value="AKI96844.1"/>
    <property type="molecule type" value="Genomic_DNA"/>
</dbReference>